<protein>
    <submittedName>
        <fullName evidence="4">t-SNARE</fullName>
    </submittedName>
</protein>
<evidence type="ECO:0000256" key="1">
    <source>
        <dbReference type="ARBA" id="ARBA00009063"/>
    </source>
</evidence>
<evidence type="ECO:0000313" key="4">
    <source>
        <dbReference type="EMBL" id="KAK0467161.1"/>
    </source>
</evidence>
<feature type="transmembrane region" description="Helical" evidence="2">
    <location>
        <begin position="246"/>
        <end position="265"/>
    </location>
</feature>
<dbReference type="RefSeq" id="XP_060337753.1">
    <property type="nucleotide sequence ID" value="XM_060471376.1"/>
</dbReference>
<dbReference type="Gene3D" id="1.20.5.110">
    <property type="match status" value="1"/>
</dbReference>
<accession>A0AA39NK77</accession>
<dbReference type="PROSITE" id="PS50192">
    <property type="entry name" value="T_SNARE"/>
    <property type="match status" value="1"/>
</dbReference>
<reference evidence="4" key="1">
    <citation type="submission" date="2023-06" db="EMBL/GenBank/DDBJ databases">
        <authorList>
            <consortium name="Lawrence Berkeley National Laboratory"/>
            <person name="Ahrendt S."/>
            <person name="Sahu N."/>
            <person name="Indic B."/>
            <person name="Wong-Bajracharya J."/>
            <person name="Merenyi Z."/>
            <person name="Ke H.-M."/>
            <person name="Monk M."/>
            <person name="Kocsube S."/>
            <person name="Drula E."/>
            <person name="Lipzen A."/>
            <person name="Balint B."/>
            <person name="Henrissat B."/>
            <person name="Andreopoulos B."/>
            <person name="Martin F.M."/>
            <person name="Harder C.B."/>
            <person name="Rigling D."/>
            <person name="Ford K.L."/>
            <person name="Foster G.D."/>
            <person name="Pangilinan J."/>
            <person name="Papanicolaou A."/>
            <person name="Barry K."/>
            <person name="LaButti K."/>
            <person name="Viragh M."/>
            <person name="Koriabine M."/>
            <person name="Yan M."/>
            <person name="Riley R."/>
            <person name="Champramary S."/>
            <person name="Plett K.L."/>
            <person name="Tsai I.J."/>
            <person name="Slot J."/>
            <person name="Sipos G."/>
            <person name="Plett J."/>
            <person name="Nagy L.G."/>
            <person name="Grigoriev I.V."/>
        </authorList>
    </citation>
    <scope>NUCLEOTIDE SEQUENCE</scope>
    <source>
        <strain evidence="4">CCBAS 213</strain>
    </source>
</reference>
<dbReference type="GO" id="GO:0048278">
    <property type="term" value="P:vesicle docking"/>
    <property type="evidence" value="ECO:0007669"/>
    <property type="project" value="TreeGrafter"/>
</dbReference>
<name>A0AA39NK77_ARMTA</name>
<dbReference type="EMBL" id="JAUEPS010000003">
    <property type="protein sequence ID" value="KAK0467161.1"/>
    <property type="molecule type" value="Genomic_DNA"/>
</dbReference>
<keyword evidence="5" id="KW-1185">Reference proteome</keyword>
<dbReference type="InterPro" id="IPR000727">
    <property type="entry name" value="T_SNARE_dom"/>
</dbReference>
<dbReference type="SUPFAM" id="SSF47661">
    <property type="entry name" value="t-snare proteins"/>
    <property type="match status" value="1"/>
</dbReference>
<dbReference type="PANTHER" id="PTHR19957:SF38">
    <property type="entry name" value="LD27581P"/>
    <property type="match status" value="1"/>
</dbReference>
<dbReference type="SMART" id="SM00397">
    <property type="entry name" value="t_SNARE"/>
    <property type="match status" value="1"/>
</dbReference>
<dbReference type="AlphaFoldDB" id="A0AA39NK77"/>
<sequence>MSFQDIEAGYSANPSSSGPISSEDAAFMSLQSSLSLQVFKINANIQGIRKLVEQLGTQRDSNVLRKRLHDLTESTQSMVKRGSEDLKKLAVLQGGLSHQHASLQKTSRDFQLSLSSFQHAQRASAERQRTVVEGVRMAVEDDHDHHQPSDDPVQHQSLLLQSRLSPHELAYQESLIQERENDIREIESGIHELAEIYRDLGTIVGEQGEMIDNIEANISSVALDTSRASEELTTAAHYQRKAGKRAACLMIVLTIVTAIVLLAVLS</sequence>
<dbReference type="Proteomes" id="UP001175211">
    <property type="component" value="Unassembled WGS sequence"/>
</dbReference>
<dbReference type="InterPro" id="IPR010989">
    <property type="entry name" value="SNARE"/>
</dbReference>
<gene>
    <name evidence="4" type="ORF">EV420DRAFT_1507543</name>
</gene>
<dbReference type="GO" id="GO:0000149">
    <property type="term" value="F:SNARE binding"/>
    <property type="evidence" value="ECO:0007669"/>
    <property type="project" value="TreeGrafter"/>
</dbReference>
<dbReference type="GO" id="GO:0006886">
    <property type="term" value="P:intracellular protein transport"/>
    <property type="evidence" value="ECO:0007669"/>
    <property type="project" value="TreeGrafter"/>
</dbReference>
<dbReference type="GO" id="GO:0005484">
    <property type="term" value="F:SNAP receptor activity"/>
    <property type="evidence" value="ECO:0007669"/>
    <property type="project" value="TreeGrafter"/>
</dbReference>
<keyword evidence="2" id="KW-0812">Transmembrane</keyword>
<dbReference type="GO" id="GO:0031201">
    <property type="term" value="C:SNARE complex"/>
    <property type="evidence" value="ECO:0007669"/>
    <property type="project" value="TreeGrafter"/>
</dbReference>
<dbReference type="PANTHER" id="PTHR19957">
    <property type="entry name" value="SYNTAXIN"/>
    <property type="match status" value="1"/>
</dbReference>
<organism evidence="4 5">
    <name type="scientific">Armillaria tabescens</name>
    <name type="common">Ringless honey mushroom</name>
    <name type="synonym">Agaricus tabescens</name>
    <dbReference type="NCBI Taxonomy" id="1929756"/>
    <lineage>
        <taxon>Eukaryota</taxon>
        <taxon>Fungi</taxon>
        <taxon>Dikarya</taxon>
        <taxon>Basidiomycota</taxon>
        <taxon>Agaricomycotina</taxon>
        <taxon>Agaricomycetes</taxon>
        <taxon>Agaricomycetidae</taxon>
        <taxon>Agaricales</taxon>
        <taxon>Marasmiineae</taxon>
        <taxon>Physalacriaceae</taxon>
        <taxon>Desarmillaria</taxon>
    </lineage>
</organism>
<proteinExistence type="inferred from homology"/>
<evidence type="ECO:0000256" key="2">
    <source>
        <dbReference type="SAM" id="Phobius"/>
    </source>
</evidence>
<evidence type="ECO:0000313" key="5">
    <source>
        <dbReference type="Proteomes" id="UP001175211"/>
    </source>
</evidence>
<dbReference type="Gene3D" id="1.20.58.70">
    <property type="match status" value="1"/>
</dbReference>
<dbReference type="Pfam" id="PF05739">
    <property type="entry name" value="SNARE"/>
    <property type="match status" value="1"/>
</dbReference>
<dbReference type="InterPro" id="IPR006011">
    <property type="entry name" value="Syntaxin_N"/>
</dbReference>
<keyword evidence="2" id="KW-1133">Transmembrane helix</keyword>
<comment type="similarity">
    <text evidence="1">Belongs to the syntaxin family.</text>
</comment>
<dbReference type="SMART" id="SM00503">
    <property type="entry name" value="SynN"/>
    <property type="match status" value="1"/>
</dbReference>
<dbReference type="Pfam" id="PF14523">
    <property type="entry name" value="Syntaxin_2"/>
    <property type="match status" value="1"/>
</dbReference>
<dbReference type="GO" id="GO:0006896">
    <property type="term" value="P:Golgi to vacuole transport"/>
    <property type="evidence" value="ECO:0007669"/>
    <property type="project" value="TreeGrafter"/>
</dbReference>
<evidence type="ECO:0000259" key="3">
    <source>
        <dbReference type="PROSITE" id="PS50192"/>
    </source>
</evidence>
<dbReference type="GO" id="GO:0006906">
    <property type="term" value="P:vesicle fusion"/>
    <property type="evidence" value="ECO:0007669"/>
    <property type="project" value="TreeGrafter"/>
</dbReference>
<dbReference type="GeneID" id="85354924"/>
<dbReference type="InterPro" id="IPR045242">
    <property type="entry name" value="Syntaxin"/>
</dbReference>
<keyword evidence="2" id="KW-0472">Membrane</keyword>
<feature type="domain" description="T-SNARE coiled-coil homology" evidence="3">
    <location>
        <begin position="173"/>
        <end position="235"/>
    </location>
</feature>
<dbReference type="GO" id="GO:0012505">
    <property type="term" value="C:endomembrane system"/>
    <property type="evidence" value="ECO:0007669"/>
    <property type="project" value="TreeGrafter"/>
</dbReference>
<dbReference type="CDD" id="cd15840">
    <property type="entry name" value="SNARE_Qa"/>
    <property type="match status" value="1"/>
</dbReference>
<dbReference type="FunFam" id="1.20.5.110:FF:000059">
    <property type="entry name" value="Related to syntaxin 12"/>
    <property type="match status" value="1"/>
</dbReference>
<comment type="caution">
    <text evidence="4">The sequence shown here is derived from an EMBL/GenBank/DDBJ whole genome shotgun (WGS) entry which is preliminary data.</text>
</comment>